<dbReference type="EMBL" id="JAHLQT010046319">
    <property type="protein sequence ID" value="KAG7153683.1"/>
    <property type="molecule type" value="Genomic_DNA"/>
</dbReference>
<dbReference type="Proteomes" id="UP000747542">
    <property type="component" value="Unassembled WGS sequence"/>
</dbReference>
<sequence>MPPKDPEAEKLKKELQDAIAKVQVVVVVVVEIGNGCGMKYIV</sequence>
<dbReference type="AlphaFoldDB" id="A0A8J5MJE5"/>
<organism evidence="1 2">
    <name type="scientific">Homarus americanus</name>
    <name type="common">American lobster</name>
    <dbReference type="NCBI Taxonomy" id="6706"/>
    <lineage>
        <taxon>Eukaryota</taxon>
        <taxon>Metazoa</taxon>
        <taxon>Ecdysozoa</taxon>
        <taxon>Arthropoda</taxon>
        <taxon>Crustacea</taxon>
        <taxon>Multicrustacea</taxon>
        <taxon>Malacostraca</taxon>
        <taxon>Eumalacostraca</taxon>
        <taxon>Eucarida</taxon>
        <taxon>Decapoda</taxon>
        <taxon>Pleocyemata</taxon>
        <taxon>Astacidea</taxon>
        <taxon>Nephropoidea</taxon>
        <taxon>Nephropidae</taxon>
        <taxon>Homarus</taxon>
    </lineage>
</organism>
<name>A0A8J5MJE5_HOMAM</name>
<evidence type="ECO:0000313" key="1">
    <source>
        <dbReference type="EMBL" id="KAG7153683.1"/>
    </source>
</evidence>
<proteinExistence type="predicted"/>
<gene>
    <name evidence="1" type="ORF">Hamer_G009350</name>
</gene>
<evidence type="ECO:0000313" key="2">
    <source>
        <dbReference type="Proteomes" id="UP000747542"/>
    </source>
</evidence>
<reference evidence="1" key="1">
    <citation type="journal article" date="2021" name="Sci. Adv.">
        <title>The American lobster genome reveals insights on longevity, neural, and immune adaptations.</title>
        <authorList>
            <person name="Polinski J.M."/>
            <person name="Zimin A.V."/>
            <person name="Clark K.F."/>
            <person name="Kohn A.B."/>
            <person name="Sadowski N."/>
            <person name="Timp W."/>
            <person name="Ptitsyn A."/>
            <person name="Khanna P."/>
            <person name="Romanova D.Y."/>
            <person name="Williams P."/>
            <person name="Greenwood S.J."/>
            <person name="Moroz L.L."/>
            <person name="Walt D.R."/>
            <person name="Bodnar A.G."/>
        </authorList>
    </citation>
    <scope>NUCLEOTIDE SEQUENCE</scope>
    <source>
        <strain evidence="1">GMGI-L3</strain>
    </source>
</reference>
<protein>
    <submittedName>
        <fullName evidence="1">Uncharacterized protein</fullName>
    </submittedName>
</protein>
<accession>A0A8J5MJE5</accession>
<keyword evidence="2" id="KW-1185">Reference proteome</keyword>
<comment type="caution">
    <text evidence="1">The sequence shown here is derived from an EMBL/GenBank/DDBJ whole genome shotgun (WGS) entry which is preliminary data.</text>
</comment>